<dbReference type="SUPFAM" id="SSF46689">
    <property type="entry name" value="Homeodomain-like"/>
    <property type="match status" value="1"/>
</dbReference>
<keyword evidence="1 2" id="KW-0238">DNA-binding</keyword>
<keyword evidence="6" id="KW-1185">Reference proteome</keyword>
<dbReference type="PANTHER" id="PTHR30055:SF226">
    <property type="entry name" value="HTH-TYPE TRANSCRIPTIONAL REGULATOR PKSA"/>
    <property type="match status" value="1"/>
</dbReference>
<dbReference type="PANTHER" id="PTHR30055">
    <property type="entry name" value="HTH-TYPE TRANSCRIPTIONAL REGULATOR RUTR"/>
    <property type="match status" value="1"/>
</dbReference>
<accession>A0A3S9A606</accession>
<evidence type="ECO:0000256" key="1">
    <source>
        <dbReference type="ARBA" id="ARBA00023125"/>
    </source>
</evidence>
<evidence type="ECO:0000256" key="2">
    <source>
        <dbReference type="PROSITE-ProRule" id="PRU00335"/>
    </source>
</evidence>
<proteinExistence type="predicted"/>
<dbReference type="InterPro" id="IPR001647">
    <property type="entry name" value="HTH_TetR"/>
</dbReference>
<protein>
    <submittedName>
        <fullName evidence="5">TetR/AcrR family transcriptional regulator</fullName>
    </submittedName>
</protein>
<sequence length="216" mass="24998">MSEFDKSDNLIPPRTERRDAAENRQRILDAAIRLFEQHGVEQVSMNQIATEAQIGPGTLYRRYRNKSELCLDLIKDNLVMLFEDIEAYLEQNREASPELRLMGILTLFIRFRETKTQLVTGVEDTAQTSKPKSRTRSPLYDELHGLLVKHFDEIEAMRQQQLQQQHQRQKSPPNSVFKADLLLTALSSDSYLFQRDVRGYSADEIVEHLCATFIGI</sequence>
<feature type="DNA-binding region" description="H-T-H motif" evidence="2">
    <location>
        <begin position="44"/>
        <end position="63"/>
    </location>
</feature>
<dbReference type="AlphaFoldDB" id="A0A3S9A606"/>
<organism evidence="5 6">
    <name type="scientific">Paenibacillus albus</name>
    <dbReference type="NCBI Taxonomy" id="2495582"/>
    <lineage>
        <taxon>Bacteria</taxon>
        <taxon>Bacillati</taxon>
        <taxon>Bacillota</taxon>
        <taxon>Bacilli</taxon>
        <taxon>Bacillales</taxon>
        <taxon>Paenibacillaceae</taxon>
        <taxon>Paenibacillus</taxon>
    </lineage>
</organism>
<dbReference type="KEGG" id="palb:EJC50_16945"/>
<dbReference type="RefSeq" id="WP_126016875.1">
    <property type="nucleotide sequence ID" value="NZ_CP034437.1"/>
</dbReference>
<dbReference type="EMBL" id="CP034437">
    <property type="protein sequence ID" value="AZN41168.1"/>
    <property type="molecule type" value="Genomic_DNA"/>
</dbReference>
<evidence type="ECO:0000313" key="6">
    <source>
        <dbReference type="Proteomes" id="UP000272528"/>
    </source>
</evidence>
<dbReference type="PRINTS" id="PR00455">
    <property type="entry name" value="HTHTETR"/>
</dbReference>
<dbReference type="OrthoDB" id="1679733at2"/>
<dbReference type="Gene3D" id="1.10.357.10">
    <property type="entry name" value="Tetracycline Repressor, domain 2"/>
    <property type="match status" value="1"/>
</dbReference>
<evidence type="ECO:0000256" key="3">
    <source>
        <dbReference type="SAM" id="MobiDB-lite"/>
    </source>
</evidence>
<dbReference type="Pfam" id="PF00440">
    <property type="entry name" value="TetR_N"/>
    <property type="match status" value="1"/>
</dbReference>
<reference evidence="6" key="1">
    <citation type="submission" date="2018-12" db="EMBL/GenBank/DDBJ databases">
        <title>Genome sequence of Peanibacillus sp.</title>
        <authorList>
            <person name="Subramani G."/>
            <person name="Srinivasan S."/>
            <person name="Kim M.K."/>
        </authorList>
    </citation>
    <scope>NUCLEOTIDE SEQUENCE [LARGE SCALE GENOMIC DNA]</scope>
    <source>
        <strain evidence="6">18JY67-1</strain>
    </source>
</reference>
<dbReference type="GO" id="GO:0003700">
    <property type="term" value="F:DNA-binding transcription factor activity"/>
    <property type="evidence" value="ECO:0007669"/>
    <property type="project" value="TreeGrafter"/>
</dbReference>
<name>A0A3S9A606_9BACL</name>
<dbReference type="PROSITE" id="PS50977">
    <property type="entry name" value="HTH_TETR_2"/>
    <property type="match status" value="1"/>
</dbReference>
<feature type="region of interest" description="Disordered" evidence="3">
    <location>
        <begin position="1"/>
        <end position="20"/>
    </location>
</feature>
<dbReference type="GO" id="GO:0000976">
    <property type="term" value="F:transcription cis-regulatory region binding"/>
    <property type="evidence" value="ECO:0007669"/>
    <property type="project" value="TreeGrafter"/>
</dbReference>
<evidence type="ECO:0000313" key="5">
    <source>
        <dbReference type="EMBL" id="AZN41168.1"/>
    </source>
</evidence>
<dbReference type="Proteomes" id="UP000272528">
    <property type="component" value="Chromosome"/>
</dbReference>
<gene>
    <name evidence="5" type="ORF">EJC50_16945</name>
</gene>
<feature type="domain" description="HTH tetR-type" evidence="4">
    <location>
        <begin position="21"/>
        <end position="81"/>
    </location>
</feature>
<dbReference type="InterPro" id="IPR050109">
    <property type="entry name" value="HTH-type_TetR-like_transc_reg"/>
</dbReference>
<dbReference type="InterPro" id="IPR009057">
    <property type="entry name" value="Homeodomain-like_sf"/>
</dbReference>
<evidence type="ECO:0000259" key="4">
    <source>
        <dbReference type="PROSITE" id="PS50977"/>
    </source>
</evidence>